<dbReference type="PANTHER" id="PTHR24322:SF736">
    <property type="entry name" value="RETINOL DEHYDROGENASE 10"/>
    <property type="match status" value="1"/>
</dbReference>
<protein>
    <submittedName>
        <fullName evidence="3">Short-subunit dehydrogenase</fullName>
    </submittedName>
</protein>
<dbReference type="InterPro" id="IPR036291">
    <property type="entry name" value="NAD(P)-bd_dom_sf"/>
</dbReference>
<proteinExistence type="inferred from homology"/>
<evidence type="ECO:0000313" key="4">
    <source>
        <dbReference type="Proteomes" id="UP001519308"/>
    </source>
</evidence>
<dbReference type="InterPro" id="IPR002347">
    <property type="entry name" value="SDR_fam"/>
</dbReference>
<evidence type="ECO:0000256" key="1">
    <source>
        <dbReference type="ARBA" id="ARBA00006484"/>
    </source>
</evidence>
<dbReference type="EMBL" id="JAGGLL010000057">
    <property type="protein sequence ID" value="MBP2024269.1"/>
    <property type="molecule type" value="Genomic_DNA"/>
</dbReference>
<organism evidence="3 4">
    <name type="scientific">Clostridium punense</name>
    <dbReference type="NCBI Taxonomy" id="1054297"/>
    <lineage>
        <taxon>Bacteria</taxon>
        <taxon>Bacillati</taxon>
        <taxon>Bacillota</taxon>
        <taxon>Clostridia</taxon>
        <taxon>Eubacteriales</taxon>
        <taxon>Clostridiaceae</taxon>
        <taxon>Clostridium</taxon>
    </lineage>
</organism>
<dbReference type="Proteomes" id="UP001519308">
    <property type="component" value="Unassembled WGS sequence"/>
</dbReference>
<gene>
    <name evidence="3" type="ORF">J2Z44_004127</name>
</gene>
<keyword evidence="2" id="KW-0560">Oxidoreductase</keyword>
<dbReference type="Gene3D" id="3.40.50.720">
    <property type="entry name" value="NAD(P)-binding Rossmann-like Domain"/>
    <property type="match status" value="1"/>
</dbReference>
<evidence type="ECO:0000256" key="2">
    <source>
        <dbReference type="ARBA" id="ARBA00023002"/>
    </source>
</evidence>
<dbReference type="SUPFAM" id="SSF51735">
    <property type="entry name" value="NAD(P)-binding Rossmann-fold domains"/>
    <property type="match status" value="1"/>
</dbReference>
<comment type="similarity">
    <text evidence="1">Belongs to the short-chain dehydrogenases/reductases (SDR) family.</text>
</comment>
<name>A0ABS4K922_9CLOT</name>
<dbReference type="PRINTS" id="PR00081">
    <property type="entry name" value="GDHRDH"/>
</dbReference>
<accession>A0ABS4K922</accession>
<reference evidence="3 4" key="1">
    <citation type="submission" date="2021-03" db="EMBL/GenBank/DDBJ databases">
        <title>Genomic Encyclopedia of Type Strains, Phase IV (KMG-IV): sequencing the most valuable type-strain genomes for metagenomic binning, comparative biology and taxonomic classification.</title>
        <authorList>
            <person name="Goeker M."/>
        </authorList>
    </citation>
    <scope>NUCLEOTIDE SEQUENCE [LARGE SCALE GENOMIC DNA]</scope>
    <source>
        <strain evidence="3 4">DSM 28650</strain>
    </source>
</reference>
<dbReference type="Pfam" id="PF00106">
    <property type="entry name" value="adh_short"/>
    <property type="match status" value="1"/>
</dbReference>
<evidence type="ECO:0000313" key="3">
    <source>
        <dbReference type="EMBL" id="MBP2024269.1"/>
    </source>
</evidence>
<dbReference type="PANTHER" id="PTHR24322">
    <property type="entry name" value="PKSB"/>
    <property type="match status" value="1"/>
</dbReference>
<dbReference type="RefSeq" id="WP_021282533.1">
    <property type="nucleotide sequence ID" value="NZ_JAGGLL010000057.1"/>
</dbReference>
<dbReference type="CDD" id="cd05233">
    <property type="entry name" value="SDR_c"/>
    <property type="match status" value="1"/>
</dbReference>
<sequence>MKDFKNKVAVVTGAANGIGRELAREAALRGMKVVIADIDVENLNKVKVELEEKGTEVLSLVIDVTEYDQVEKLAKETIERFGEVHLLFNNAGVVVPGKIWELPLKDIDYIMESNLYSVVYGIKVFVPIMLKQDNPCHIVDVASVAGLLTSPAMPTYHMTKFGNVALSEAVNYQLQGMGSKIKMSVFCPGYIQTDLHNCDKRRTEKFKIDEDPYYTSEGFYAGLKQSEHVIKTGMPIDSIGMSVFQGIEDENFYILTHPQYNPIIGLRVKNILEGKNPDISFFKK</sequence>
<comment type="caution">
    <text evidence="3">The sequence shown here is derived from an EMBL/GenBank/DDBJ whole genome shotgun (WGS) entry which is preliminary data.</text>
</comment>
<keyword evidence="4" id="KW-1185">Reference proteome</keyword>